<reference evidence="1" key="1">
    <citation type="submission" date="2020-06" db="EMBL/GenBank/DDBJ databases">
        <title>Draft genome sequences of strains closely related to Aspergillus parafelis and Aspergillus hiratsukae.</title>
        <authorList>
            <person name="Dos Santos R.A.C."/>
            <person name="Rivero-Menendez O."/>
            <person name="Steenwyk J.L."/>
            <person name="Mead M.E."/>
            <person name="Goldman G.H."/>
            <person name="Alastruey-Izquierdo A."/>
            <person name="Rokas A."/>
        </authorList>
    </citation>
    <scope>NUCLEOTIDE SEQUENCE</scope>
    <source>
        <strain evidence="1">CNM-CM5793</strain>
    </source>
</reference>
<comment type="caution">
    <text evidence="1">The sequence shown here is derived from an EMBL/GenBank/DDBJ whole genome shotgun (WGS) entry which is preliminary data.</text>
</comment>
<dbReference type="EMBL" id="JACBAD010001920">
    <property type="protein sequence ID" value="KAF7128502.1"/>
    <property type="molecule type" value="Genomic_DNA"/>
</dbReference>
<gene>
    <name evidence="1" type="ORF">CNMCM5793_003290</name>
</gene>
<proteinExistence type="predicted"/>
<evidence type="ECO:0000313" key="1">
    <source>
        <dbReference type="EMBL" id="KAF7128502.1"/>
    </source>
</evidence>
<sequence>MRESPVGKCSLIGLTNEGYGRASAATMQSGFKDEDPTAVFMTNGGQDWYKRTVPKFEVSAEREEYK</sequence>
<dbReference type="AlphaFoldDB" id="A0A8H6UFS0"/>
<evidence type="ECO:0000313" key="2">
    <source>
        <dbReference type="Proteomes" id="UP000630445"/>
    </source>
</evidence>
<keyword evidence="2" id="KW-1185">Reference proteome</keyword>
<dbReference type="OrthoDB" id="4491196at2759"/>
<organism evidence="1 2">
    <name type="scientific">Aspergillus hiratsukae</name>
    <dbReference type="NCBI Taxonomy" id="1194566"/>
    <lineage>
        <taxon>Eukaryota</taxon>
        <taxon>Fungi</taxon>
        <taxon>Dikarya</taxon>
        <taxon>Ascomycota</taxon>
        <taxon>Pezizomycotina</taxon>
        <taxon>Eurotiomycetes</taxon>
        <taxon>Eurotiomycetidae</taxon>
        <taxon>Eurotiales</taxon>
        <taxon>Aspergillaceae</taxon>
        <taxon>Aspergillus</taxon>
        <taxon>Aspergillus subgen. Fumigati</taxon>
    </lineage>
</organism>
<dbReference type="Proteomes" id="UP000630445">
    <property type="component" value="Unassembled WGS sequence"/>
</dbReference>
<name>A0A8H6UFS0_9EURO</name>
<protein>
    <submittedName>
        <fullName evidence="1">Uncharacterized protein</fullName>
    </submittedName>
</protein>
<accession>A0A8H6UFS0</accession>